<keyword evidence="3" id="KW-0547">Nucleotide-binding</keyword>
<dbReference type="PANTHER" id="PTHR43117">
    <property type="entry name" value="OSMOPROTECTANT IMPORT ATP-BINDING PROTEIN OSMV"/>
    <property type="match status" value="1"/>
</dbReference>
<dbReference type="PROSITE" id="PS50893">
    <property type="entry name" value="ABC_TRANSPORTER_2"/>
    <property type="match status" value="1"/>
</dbReference>
<reference evidence="7 8" key="2">
    <citation type="journal article" date="2013" name="J. Biotechnol.">
        <title>Complete genome sequence of the kirromycin producer Streptomyces collinus Tu 365 consisting of a linear chromosome and two linear plasmids.</title>
        <authorList>
            <person name="Ruckert C."/>
            <person name="Szczepanowski R."/>
            <person name="Albersmeier A."/>
            <person name="Goesmann A."/>
            <person name="Iftime D."/>
            <person name="Musiol E.M."/>
            <person name="Blin K."/>
            <person name="Wohlleben W."/>
            <person name="Puhler A."/>
            <person name="Kalinowski J."/>
            <person name="Weber T."/>
        </authorList>
    </citation>
    <scope>NUCLEOTIDE SEQUENCE [LARGE SCALE GENOMIC DNA]</scope>
    <source>
        <strain evidence="8">DSM 40733 / Tue 365</strain>
    </source>
</reference>
<reference evidence="8" key="1">
    <citation type="submission" date="2012-10" db="EMBL/GenBank/DDBJ databases">
        <title>The complete genome sequence of Streptomyces collinus Tu 365.</title>
        <authorList>
            <person name="Ruckert C."/>
            <person name="Szczepanowski R."/>
            <person name="Goesmann A."/>
            <person name="Pross E.K."/>
            <person name="Musiol E.M."/>
            <person name="Blin K."/>
            <person name="Wohlleben W."/>
            <person name="Puhler A."/>
            <person name="Weber T."/>
            <person name="Kalinowski J."/>
        </authorList>
    </citation>
    <scope>NUCLEOTIDE SEQUENCE [LARGE SCALE GENOMIC DNA]</scope>
    <source>
        <strain evidence="8">DSM 40733 / Tue 365</strain>
    </source>
</reference>
<dbReference type="CDD" id="cd03295">
    <property type="entry name" value="ABC_OpuCA_Osmoprotection"/>
    <property type="match status" value="1"/>
</dbReference>
<dbReference type="InterPro" id="IPR027417">
    <property type="entry name" value="P-loop_NTPase"/>
</dbReference>
<dbReference type="eggNOG" id="COG1125">
    <property type="taxonomic scope" value="Bacteria"/>
</dbReference>
<dbReference type="STRING" id="1214242.B446_32235"/>
<evidence type="ECO:0000256" key="2">
    <source>
        <dbReference type="ARBA" id="ARBA00022448"/>
    </source>
</evidence>
<dbReference type="KEGG" id="sci:B446_32235"/>
<feature type="domain" description="ABC transporter" evidence="6">
    <location>
        <begin position="2"/>
        <end position="237"/>
    </location>
</feature>
<comment type="similarity">
    <text evidence="1">Belongs to the ABC transporter superfamily.</text>
</comment>
<keyword evidence="8" id="KW-1185">Reference proteome</keyword>
<dbReference type="GO" id="GO:0015418">
    <property type="term" value="F:ABC-type quaternary ammonium compound transporting activity"/>
    <property type="evidence" value="ECO:0007669"/>
    <property type="project" value="UniProtKB-EC"/>
</dbReference>
<dbReference type="PATRIC" id="fig|1214242.5.peg.6607"/>
<dbReference type="SUPFAM" id="SSF52540">
    <property type="entry name" value="P-loop containing nucleoside triphosphate hydrolases"/>
    <property type="match status" value="1"/>
</dbReference>
<dbReference type="PROSITE" id="PS00211">
    <property type="entry name" value="ABC_TRANSPORTER_1"/>
    <property type="match status" value="1"/>
</dbReference>
<evidence type="ECO:0000256" key="5">
    <source>
        <dbReference type="ARBA" id="ARBA00066388"/>
    </source>
</evidence>
<evidence type="ECO:0000256" key="3">
    <source>
        <dbReference type="ARBA" id="ARBA00022741"/>
    </source>
</evidence>
<dbReference type="InterPro" id="IPR017871">
    <property type="entry name" value="ABC_transporter-like_CS"/>
</dbReference>
<dbReference type="RefSeq" id="WP_020943660.1">
    <property type="nucleotide sequence ID" value="NC_021985.1"/>
</dbReference>
<evidence type="ECO:0000313" key="8">
    <source>
        <dbReference type="Proteomes" id="UP000015423"/>
    </source>
</evidence>
<gene>
    <name evidence="7" type="ORF">B446_32235</name>
</gene>
<evidence type="ECO:0000259" key="6">
    <source>
        <dbReference type="PROSITE" id="PS50893"/>
    </source>
</evidence>
<organism evidence="7 8">
    <name type="scientific">Streptomyces collinus (strain DSM 40733 / Tue 365)</name>
    <dbReference type="NCBI Taxonomy" id="1214242"/>
    <lineage>
        <taxon>Bacteria</taxon>
        <taxon>Bacillati</taxon>
        <taxon>Actinomycetota</taxon>
        <taxon>Actinomycetes</taxon>
        <taxon>Kitasatosporales</taxon>
        <taxon>Streptomycetaceae</taxon>
        <taxon>Streptomyces</taxon>
    </lineage>
</organism>
<dbReference type="Proteomes" id="UP000015423">
    <property type="component" value="Chromosome"/>
</dbReference>
<dbReference type="PANTHER" id="PTHR43117:SF4">
    <property type="entry name" value="OSMOPROTECTANT IMPORT ATP-BINDING PROTEIN OSMV"/>
    <property type="match status" value="1"/>
</dbReference>
<evidence type="ECO:0000256" key="4">
    <source>
        <dbReference type="ARBA" id="ARBA00022840"/>
    </source>
</evidence>
<dbReference type="SUPFAM" id="SSF54631">
    <property type="entry name" value="CBS-domain pair"/>
    <property type="match status" value="1"/>
</dbReference>
<dbReference type="FunFam" id="3.40.50.300:FF:000425">
    <property type="entry name" value="Probable ABC transporter, ATP-binding subunit"/>
    <property type="match status" value="1"/>
</dbReference>
<dbReference type="AlphaFoldDB" id="S5V6B5"/>
<keyword evidence="4 7" id="KW-0067">ATP-binding</keyword>
<dbReference type="SMART" id="SM00382">
    <property type="entry name" value="AAA"/>
    <property type="match status" value="1"/>
</dbReference>
<dbReference type="Gene3D" id="3.40.50.300">
    <property type="entry name" value="P-loop containing nucleotide triphosphate hydrolases"/>
    <property type="match status" value="1"/>
</dbReference>
<protein>
    <recommendedName>
        <fullName evidence="5">ABC-type quaternary amine transporter</fullName>
        <ecNumber evidence="5">7.6.2.9</ecNumber>
    </recommendedName>
</protein>
<dbReference type="InterPro" id="IPR003439">
    <property type="entry name" value="ABC_transporter-like_ATP-bd"/>
</dbReference>
<evidence type="ECO:0000313" key="7">
    <source>
        <dbReference type="EMBL" id="AGS73251.1"/>
    </source>
</evidence>
<keyword evidence="2" id="KW-0813">Transport</keyword>
<dbReference type="EMBL" id="CP006259">
    <property type="protein sequence ID" value="AGS73251.1"/>
    <property type="molecule type" value="Genomic_DNA"/>
</dbReference>
<dbReference type="InterPro" id="IPR046342">
    <property type="entry name" value="CBS_dom_sf"/>
</dbReference>
<evidence type="ECO:0000256" key="1">
    <source>
        <dbReference type="ARBA" id="ARBA00005417"/>
    </source>
</evidence>
<dbReference type="Pfam" id="PF00005">
    <property type="entry name" value="ABC_tran"/>
    <property type="match status" value="1"/>
</dbReference>
<proteinExistence type="inferred from homology"/>
<dbReference type="GO" id="GO:0005524">
    <property type="term" value="F:ATP binding"/>
    <property type="evidence" value="ECO:0007669"/>
    <property type="project" value="UniProtKB-KW"/>
</dbReference>
<dbReference type="InterPro" id="IPR003593">
    <property type="entry name" value="AAA+_ATPase"/>
</dbReference>
<dbReference type="EC" id="7.6.2.9" evidence="5"/>
<sequence>MIRFEQVTKRFPDGTTAVDDLSFEVSEGELVTLVGPSGCGKTTTMMMVNRLVEPTSGRILVNGEDVARVDPVQLRRRIGYVIQQGGLFPHRTVLDNTATVPALLGWKRGKARARAAELLDLVGLDPTTYGPRYPDQLSGGQRQRVGVARALAADPPVLLMDEPFGAVDPVVREQLQDEFLRMQAAAPRTVLLVTHDIEEAVRLGDRIAVYGQGRVEQFDTPGAVLGAPATPYVAGFVGADRGLKRLSVTEIQPDDLEQPPVARPDEPAGRAVERLRAEGARWAVVLDARGDLHGWVGADDLAAGGTVGDRAHRMTAWVPVGAPLKQAFGVMLQYDAGWVAVLDGARFLGVLTPAKLHEALRRSVDADARGVARGQVPFESVAGA</sequence>
<name>S5V6B5_STRC3</name>
<dbReference type="HOGENOM" id="CLU_000604_2_2_11"/>
<accession>S5V6B5</accession>
<dbReference type="GO" id="GO:0016887">
    <property type="term" value="F:ATP hydrolysis activity"/>
    <property type="evidence" value="ECO:0007669"/>
    <property type="project" value="InterPro"/>
</dbReference>